<protein>
    <submittedName>
        <fullName evidence="4">Prepilin-type N-terminal cleavage/methylation domain-containing protein</fullName>
    </submittedName>
    <submittedName>
        <fullName evidence="3">Type II secretion system GspH family protein</fullName>
    </submittedName>
</protein>
<dbReference type="InterPro" id="IPR012902">
    <property type="entry name" value="N_methyl_site"/>
</dbReference>
<evidence type="ECO:0000313" key="4">
    <source>
        <dbReference type="EMBL" id="MCP2011046.1"/>
    </source>
</evidence>
<dbReference type="Proteomes" id="UP001162889">
    <property type="component" value="Unassembled WGS sequence"/>
</dbReference>
<keyword evidence="2" id="KW-0812">Transmembrane</keyword>
<gene>
    <name evidence="3" type="ORF">KVP70_23840</name>
    <name evidence="4" type="ORF">L1274_004792</name>
</gene>
<reference evidence="4" key="2">
    <citation type="submission" date="2022-03" db="EMBL/GenBank/DDBJ databases">
        <title>Genome Encyclopedia of Bacteria and Archaea VI: Functional Genomics of Type Strains.</title>
        <authorList>
            <person name="Whitman W."/>
        </authorList>
    </citation>
    <scope>NUCLEOTIDE SEQUENCE</scope>
    <source>
        <strain evidence="4">HSC-15S17</strain>
    </source>
</reference>
<evidence type="ECO:0000313" key="3">
    <source>
        <dbReference type="EMBL" id="MBV6323972.1"/>
    </source>
</evidence>
<feature type="region of interest" description="Disordered" evidence="1">
    <location>
        <begin position="104"/>
        <end position="129"/>
    </location>
</feature>
<evidence type="ECO:0000256" key="1">
    <source>
        <dbReference type="SAM" id="MobiDB-lite"/>
    </source>
</evidence>
<keyword evidence="2" id="KW-0472">Membrane</keyword>
<evidence type="ECO:0000313" key="6">
    <source>
        <dbReference type="Proteomes" id="UP001162889"/>
    </source>
</evidence>
<proteinExistence type="predicted"/>
<evidence type="ECO:0000313" key="5">
    <source>
        <dbReference type="Proteomes" id="UP001155901"/>
    </source>
</evidence>
<sequence>MNQTTSRGQAAFTLIELLVVMAIVGLLLSIGVPRYLVSLEKSRDTILKENVRVLRTTLDRFYSDKGRFPDALDELVQQKYLREVPIDPVVESSQRWVLLPSSDRDKSGIADVKSGAPGTAADGTPYASY</sequence>
<dbReference type="EMBL" id="JALJZU010000010">
    <property type="protein sequence ID" value="MCP2011046.1"/>
    <property type="molecule type" value="Genomic_DNA"/>
</dbReference>
<dbReference type="PANTHER" id="PTHR30093:SF47">
    <property type="entry name" value="TYPE IV PILUS NON-CORE MINOR PILIN PILE"/>
    <property type="match status" value="1"/>
</dbReference>
<evidence type="ECO:0000256" key="2">
    <source>
        <dbReference type="SAM" id="Phobius"/>
    </source>
</evidence>
<dbReference type="PANTHER" id="PTHR30093">
    <property type="entry name" value="GENERAL SECRETION PATHWAY PROTEIN G"/>
    <property type="match status" value="1"/>
</dbReference>
<dbReference type="AlphaFoldDB" id="A0AA41HFE8"/>
<dbReference type="EMBL" id="JAHTGR010000014">
    <property type="protein sequence ID" value="MBV6323972.1"/>
    <property type="molecule type" value="Genomic_DNA"/>
</dbReference>
<organism evidence="3 5">
    <name type="scientific">Duganella violaceipulchra</name>
    <dbReference type="NCBI Taxonomy" id="2849652"/>
    <lineage>
        <taxon>Bacteria</taxon>
        <taxon>Pseudomonadati</taxon>
        <taxon>Pseudomonadota</taxon>
        <taxon>Betaproteobacteria</taxon>
        <taxon>Burkholderiales</taxon>
        <taxon>Oxalobacteraceae</taxon>
        <taxon>Telluria group</taxon>
        <taxon>Duganella</taxon>
    </lineage>
</organism>
<dbReference type="RefSeq" id="WP_217944930.1">
    <property type="nucleotide sequence ID" value="NZ_JAHTGR010000014.1"/>
</dbReference>
<keyword evidence="2" id="KW-1133">Transmembrane helix</keyword>
<feature type="transmembrane region" description="Helical" evidence="2">
    <location>
        <begin position="12"/>
        <end position="37"/>
    </location>
</feature>
<dbReference type="Proteomes" id="UP001155901">
    <property type="component" value="Unassembled WGS sequence"/>
</dbReference>
<keyword evidence="6" id="KW-1185">Reference proteome</keyword>
<comment type="caution">
    <text evidence="3">The sequence shown here is derived from an EMBL/GenBank/DDBJ whole genome shotgun (WGS) entry which is preliminary data.</text>
</comment>
<dbReference type="NCBIfam" id="TIGR02532">
    <property type="entry name" value="IV_pilin_GFxxxE"/>
    <property type="match status" value="1"/>
</dbReference>
<reference evidence="3" key="1">
    <citation type="submission" date="2021-07" db="EMBL/GenBank/DDBJ databases">
        <title>Characterization of violacein-producing bacteria and related species.</title>
        <authorList>
            <person name="Wilson H.S."/>
            <person name="De Leon M.E."/>
        </authorList>
    </citation>
    <scope>NUCLEOTIDE SEQUENCE</scope>
    <source>
        <strain evidence="3">HSC-15S17</strain>
    </source>
</reference>
<accession>A0AA41HFE8</accession>
<name>A0AA41HFE8_9BURK</name>
<dbReference type="Pfam" id="PF07963">
    <property type="entry name" value="N_methyl"/>
    <property type="match status" value="1"/>
</dbReference>